<feature type="compositionally biased region" description="Basic residues" evidence="4">
    <location>
        <begin position="63"/>
        <end position="76"/>
    </location>
</feature>
<feature type="compositionally biased region" description="Low complexity" evidence="4">
    <location>
        <begin position="91"/>
        <end position="103"/>
    </location>
</feature>
<reference evidence="5 6" key="1">
    <citation type="submission" date="2024-01" db="EMBL/GenBank/DDBJ databases">
        <title>Complete genome of Cladobotryum mycophilum ATHUM6906.</title>
        <authorList>
            <person name="Christinaki A.C."/>
            <person name="Myridakis A.I."/>
            <person name="Kouvelis V.N."/>
        </authorList>
    </citation>
    <scope>NUCLEOTIDE SEQUENCE [LARGE SCALE GENOMIC DNA]</scope>
    <source>
        <strain evidence="5 6">ATHUM6906</strain>
    </source>
</reference>
<evidence type="ECO:0000313" key="5">
    <source>
        <dbReference type="EMBL" id="KAK5989965.1"/>
    </source>
</evidence>
<protein>
    <submittedName>
        <fullName evidence="5">Nuclear exosome regulator NRDE2-like protein</fullName>
    </submittedName>
</protein>
<accession>A0ABR0SCT2</accession>
<dbReference type="Pfam" id="PF08424">
    <property type="entry name" value="NRDE-2"/>
    <property type="match status" value="1"/>
</dbReference>
<evidence type="ECO:0000256" key="3">
    <source>
        <dbReference type="ARBA" id="ARBA00023242"/>
    </source>
</evidence>
<evidence type="ECO:0000256" key="2">
    <source>
        <dbReference type="ARBA" id="ARBA00009265"/>
    </source>
</evidence>
<feature type="region of interest" description="Disordered" evidence="4">
    <location>
        <begin position="200"/>
        <end position="254"/>
    </location>
</feature>
<name>A0ABR0SCT2_9HYPO</name>
<dbReference type="InterPro" id="IPR011990">
    <property type="entry name" value="TPR-like_helical_dom_sf"/>
</dbReference>
<evidence type="ECO:0000256" key="4">
    <source>
        <dbReference type="SAM" id="MobiDB-lite"/>
    </source>
</evidence>
<feature type="compositionally biased region" description="Basic and acidic residues" evidence="4">
    <location>
        <begin position="77"/>
        <end position="89"/>
    </location>
</feature>
<dbReference type="Proteomes" id="UP001338125">
    <property type="component" value="Unassembled WGS sequence"/>
</dbReference>
<gene>
    <name evidence="5" type="ORF">PT974_08228</name>
</gene>
<dbReference type="PANTHER" id="PTHR13471">
    <property type="entry name" value="TETRATRICOPEPTIDE-LIKE HELICAL"/>
    <property type="match status" value="1"/>
</dbReference>
<dbReference type="SUPFAM" id="SSF48452">
    <property type="entry name" value="TPR-like"/>
    <property type="match status" value="1"/>
</dbReference>
<dbReference type="InterPro" id="IPR013633">
    <property type="entry name" value="NRDE-2"/>
</dbReference>
<keyword evidence="6" id="KW-1185">Reference proteome</keyword>
<dbReference type="EMBL" id="JAVFKD010000014">
    <property type="protein sequence ID" value="KAK5989965.1"/>
    <property type="molecule type" value="Genomic_DNA"/>
</dbReference>
<comment type="similarity">
    <text evidence="2">Belongs to the NRDE2 family.</text>
</comment>
<dbReference type="Gene3D" id="1.25.40.10">
    <property type="entry name" value="Tetratricopeptide repeat domain"/>
    <property type="match status" value="1"/>
</dbReference>
<feature type="compositionally biased region" description="Basic and acidic residues" evidence="4">
    <location>
        <begin position="40"/>
        <end position="62"/>
    </location>
</feature>
<organism evidence="5 6">
    <name type="scientific">Cladobotryum mycophilum</name>
    <dbReference type="NCBI Taxonomy" id="491253"/>
    <lineage>
        <taxon>Eukaryota</taxon>
        <taxon>Fungi</taxon>
        <taxon>Dikarya</taxon>
        <taxon>Ascomycota</taxon>
        <taxon>Pezizomycotina</taxon>
        <taxon>Sordariomycetes</taxon>
        <taxon>Hypocreomycetidae</taxon>
        <taxon>Hypocreales</taxon>
        <taxon>Hypocreaceae</taxon>
        <taxon>Cladobotryum</taxon>
    </lineage>
</organism>
<evidence type="ECO:0000256" key="1">
    <source>
        <dbReference type="ARBA" id="ARBA00004123"/>
    </source>
</evidence>
<feature type="region of interest" description="Disordered" evidence="4">
    <location>
        <begin position="1"/>
        <end position="107"/>
    </location>
</feature>
<proteinExistence type="inferred from homology"/>
<feature type="compositionally biased region" description="Basic and acidic residues" evidence="4">
    <location>
        <begin position="21"/>
        <end position="30"/>
    </location>
</feature>
<dbReference type="PANTHER" id="PTHR13471:SF0">
    <property type="entry name" value="NUCLEAR EXOSOME REGULATOR NRDE2"/>
    <property type="match status" value="1"/>
</dbReference>
<sequence>MAEEDGDERTLLTVPKFSSFKSKEPPEEPGKQQASRKKRDRDDKLRSHRSDEHHRPRHSSHESHRRKERRRSRSHERKPAREVSSRLDLRSGTTSGTKSKPSGVPGLFVIDTKGDPLITKYGGIDKSQIPAYYRHGAGRVLGTAGRLIMHRDGARDQFSLRMPGEASAFAERDGLRSKVSRIASNPVMIRPRKVDIKDDEDDEVEGYLPLAASKKRKRQQPDESSEEDEQQSYRSIQGKAKLRQDSDSELDSDSDASFNIAITDQNNPLKWKSIQLNKQVKDNPADIEAWLELVDHQDTLLKAGADIDHTILENEAHSYAEIKVSMLEKALPNTKSPEDRIRVLVYLMREGVKVWNSKTAAKKWSDVLKDKDDDFALWKAFFDFVISNITTFQYEDVKRILLDRLHRSLSRARDTSLKAGFAEAIHVFLIMTRFVHNAGYKELAVAAWQGLLELNLSRPSTISNEQSAMEIFQDFWESEAPRIGEAEAKGWKHFVESGSEGDPPEPAMDDLTDTPTSRDTYKSWGYLEQLRAQKARMPARTMDDGTQDDPFRVVMFVDIEPFLFLIPVAILPELKEQLIDAFLLFSGSQPAFRSSHWTGAAYCDQFISSTLVSIKPELARSVYDSDVGGFQRREPQFDYSSVHAAISPGILFGGAKWFRYVASGSHSFIVDISWILETLRQTVHIAGVEGLATYYLAMHSSTAPTTIKKTAKSLLKRYPTKPEIYNAYALAEFANNELGVASKVLASATESASLSSKWYRFLFYKSWSWIDLETGNNKLAAVRLCSSVDEALRGAQVDTVELGRATILKTRQVFTSDFDELLAMGDLEGASTLADCLALLTYLTAEGHSEPTSTLQGNIATAMSVVETISRDFASRGHMNSVSHEKVLQFAAQLLYFNASKGPFRRVYMREQLSRFATLFPQNTIFLSLYEWSDASLRVIDETRDLIHAKALVKPYDCVSSRVFAIQHELTHGNVNTSKAAFEQAVSSNACQNSPVLWISYIRFCHSEKQLRPKAKDVFYRALRHCPSSKDVMMEAFVTLIRDMESEELRAVYDTMSSKGLRIHVDLEEFLEKRRAEDSRVEGRR</sequence>
<keyword evidence="3" id="KW-0539">Nucleus</keyword>
<evidence type="ECO:0000313" key="6">
    <source>
        <dbReference type="Proteomes" id="UP001338125"/>
    </source>
</evidence>
<comment type="caution">
    <text evidence="5">The sequence shown here is derived from an EMBL/GenBank/DDBJ whole genome shotgun (WGS) entry which is preliminary data.</text>
</comment>
<comment type="subcellular location">
    <subcellularLocation>
        <location evidence="1">Nucleus</location>
    </subcellularLocation>
</comment>